<evidence type="ECO:0000256" key="1">
    <source>
        <dbReference type="ARBA" id="ARBA00004370"/>
    </source>
</evidence>
<dbReference type="PANTHER" id="PTHR47947:SF24">
    <property type="entry name" value="ISOFLAVONE 2'-HYDROXYLASE-LIKE"/>
    <property type="match status" value="1"/>
</dbReference>
<dbReference type="GO" id="GO:0016705">
    <property type="term" value="F:oxidoreductase activity, acting on paired donors, with incorporation or reduction of molecular oxygen"/>
    <property type="evidence" value="ECO:0007669"/>
    <property type="project" value="InterPro"/>
</dbReference>
<reference evidence="12" key="1">
    <citation type="submission" date="2023-10" db="EMBL/GenBank/DDBJ databases">
        <title>Chromosome-level genome of the transformable northern wattle, Acacia crassicarpa.</title>
        <authorList>
            <person name="Massaro I."/>
            <person name="Sinha N.R."/>
            <person name="Poethig S."/>
            <person name="Leichty A.R."/>
        </authorList>
    </citation>
    <scope>NUCLEOTIDE SEQUENCE</scope>
    <source>
        <strain evidence="12">Acra3RX</strain>
        <tissue evidence="12">Leaf</tissue>
    </source>
</reference>
<dbReference type="Gene3D" id="1.10.630.10">
    <property type="entry name" value="Cytochrome P450"/>
    <property type="match status" value="1"/>
</dbReference>
<evidence type="ECO:0000256" key="4">
    <source>
        <dbReference type="ARBA" id="ARBA00022723"/>
    </source>
</evidence>
<accession>A0AAE1J4R2</accession>
<evidence type="ECO:0000256" key="6">
    <source>
        <dbReference type="ARBA" id="ARBA00023004"/>
    </source>
</evidence>
<gene>
    <name evidence="12" type="ORF">QN277_027922</name>
</gene>
<feature type="transmembrane region" description="Helical" evidence="11">
    <location>
        <begin position="6"/>
        <end position="23"/>
    </location>
</feature>
<dbReference type="CDD" id="cd20653">
    <property type="entry name" value="CYP81"/>
    <property type="match status" value="1"/>
</dbReference>
<dbReference type="GO" id="GO:0005506">
    <property type="term" value="F:iron ion binding"/>
    <property type="evidence" value="ECO:0007669"/>
    <property type="project" value="InterPro"/>
</dbReference>
<keyword evidence="11" id="KW-1133">Transmembrane helix</keyword>
<keyword evidence="7 10" id="KW-0503">Monooxygenase</keyword>
<evidence type="ECO:0000256" key="10">
    <source>
        <dbReference type="RuleBase" id="RU000461"/>
    </source>
</evidence>
<evidence type="ECO:0000313" key="12">
    <source>
        <dbReference type="EMBL" id="KAK4262352.1"/>
    </source>
</evidence>
<dbReference type="SUPFAM" id="SSF48264">
    <property type="entry name" value="Cytochrome P450"/>
    <property type="match status" value="1"/>
</dbReference>
<comment type="subcellular location">
    <subcellularLocation>
        <location evidence="1">Membrane</location>
    </subcellularLocation>
</comment>
<comment type="cofactor">
    <cofactor evidence="9">
        <name>heme</name>
        <dbReference type="ChEBI" id="CHEBI:30413"/>
    </cofactor>
</comment>
<keyword evidence="6 9" id="KW-0408">Iron</keyword>
<comment type="similarity">
    <text evidence="2 10">Belongs to the cytochrome P450 family.</text>
</comment>
<evidence type="ECO:0000256" key="9">
    <source>
        <dbReference type="PIRSR" id="PIRSR602401-1"/>
    </source>
</evidence>
<proteinExistence type="inferred from homology"/>
<dbReference type="InterPro" id="IPR017972">
    <property type="entry name" value="Cyt_P450_CS"/>
</dbReference>
<feature type="binding site" description="axial binding residue" evidence="9">
    <location>
        <position position="445"/>
    </location>
    <ligand>
        <name>heme</name>
        <dbReference type="ChEBI" id="CHEBI:30413"/>
    </ligand>
    <ligandPart>
        <name>Fe</name>
        <dbReference type="ChEBI" id="CHEBI:18248"/>
    </ligandPart>
</feature>
<comment type="caution">
    <text evidence="12">The sequence shown here is derived from an EMBL/GenBank/DDBJ whole genome shotgun (WGS) entry which is preliminary data.</text>
</comment>
<dbReference type="InterPro" id="IPR050651">
    <property type="entry name" value="Plant_Cytochrome_P450_Monoox"/>
</dbReference>
<dbReference type="GO" id="GO:0016020">
    <property type="term" value="C:membrane"/>
    <property type="evidence" value="ECO:0007669"/>
    <property type="project" value="UniProtKB-SubCell"/>
</dbReference>
<evidence type="ECO:0000256" key="3">
    <source>
        <dbReference type="ARBA" id="ARBA00022617"/>
    </source>
</evidence>
<evidence type="ECO:0000256" key="2">
    <source>
        <dbReference type="ARBA" id="ARBA00010617"/>
    </source>
</evidence>
<keyword evidence="13" id="KW-1185">Reference proteome</keyword>
<dbReference type="PRINTS" id="PR00463">
    <property type="entry name" value="EP450I"/>
</dbReference>
<dbReference type="Proteomes" id="UP001293593">
    <property type="component" value="Unassembled WGS sequence"/>
</dbReference>
<dbReference type="EMBL" id="JAWXYG010000009">
    <property type="protein sequence ID" value="KAK4262352.1"/>
    <property type="molecule type" value="Genomic_DNA"/>
</dbReference>
<keyword evidence="3 9" id="KW-0349">Heme</keyword>
<dbReference type="AlphaFoldDB" id="A0AAE1J4R2"/>
<dbReference type="GO" id="GO:0004497">
    <property type="term" value="F:monooxygenase activity"/>
    <property type="evidence" value="ECO:0007669"/>
    <property type="project" value="UniProtKB-KW"/>
</dbReference>
<dbReference type="InterPro" id="IPR036396">
    <property type="entry name" value="Cyt_P450_sf"/>
</dbReference>
<organism evidence="12 13">
    <name type="scientific">Acacia crassicarpa</name>
    <name type="common">northern wattle</name>
    <dbReference type="NCBI Taxonomy" id="499986"/>
    <lineage>
        <taxon>Eukaryota</taxon>
        <taxon>Viridiplantae</taxon>
        <taxon>Streptophyta</taxon>
        <taxon>Embryophyta</taxon>
        <taxon>Tracheophyta</taxon>
        <taxon>Spermatophyta</taxon>
        <taxon>Magnoliopsida</taxon>
        <taxon>eudicotyledons</taxon>
        <taxon>Gunneridae</taxon>
        <taxon>Pentapetalae</taxon>
        <taxon>rosids</taxon>
        <taxon>fabids</taxon>
        <taxon>Fabales</taxon>
        <taxon>Fabaceae</taxon>
        <taxon>Caesalpinioideae</taxon>
        <taxon>mimosoid clade</taxon>
        <taxon>Acacieae</taxon>
        <taxon>Acacia</taxon>
    </lineage>
</organism>
<evidence type="ECO:0000313" key="13">
    <source>
        <dbReference type="Proteomes" id="UP001293593"/>
    </source>
</evidence>
<dbReference type="PRINTS" id="PR00385">
    <property type="entry name" value="P450"/>
</dbReference>
<dbReference type="InterPro" id="IPR001128">
    <property type="entry name" value="Cyt_P450"/>
</dbReference>
<name>A0AAE1J4R2_9FABA</name>
<keyword evidence="5 10" id="KW-0560">Oxidoreductase</keyword>
<keyword evidence="8 11" id="KW-0472">Membrane</keyword>
<protein>
    <recommendedName>
        <fullName evidence="14">Cytochrome P450</fullName>
    </recommendedName>
</protein>
<evidence type="ECO:0000256" key="5">
    <source>
        <dbReference type="ARBA" id="ARBA00023002"/>
    </source>
</evidence>
<keyword evidence="4 9" id="KW-0479">Metal-binding</keyword>
<dbReference type="PANTHER" id="PTHR47947">
    <property type="entry name" value="CYTOCHROME P450 82C3-RELATED"/>
    <property type="match status" value="1"/>
</dbReference>
<evidence type="ECO:0000256" key="11">
    <source>
        <dbReference type="SAM" id="Phobius"/>
    </source>
</evidence>
<dbReference type="PROSITE" id="PS00086">
    <property type="entry name" value="CYTOCHROME_P450"/>
    <property type="match status" value="1"/>
</dbReference>
<dbReference type="Pfam" id="PF00067">
    <property type="entry name" value="p450"/>
    <property type="match status" value="1"/>
</dbReference>
<keyword evidence="11" id="KW-0812">Transmembrane</keyword>
<evidence type="ECO:0000256" key="7">
    <source>
        <dbReference type="ARBA" id="ARBA00023033"/>
    </source>
</evidence>
<evidence type="ECO:0000256" key="8">
    <source>
        <dbReference type="ARBA" id="ARBA00023136"/>
    </source>
</evidence>
<sequence length="507" mass="57302">MEDSLIYYFVLCLLILITLKLFFQTRSSGFKNLPPGPPSLPILGNLLQLKQPLHSYLHSLSPKYGPIFSLRFGSLFAVVVSSPSAVEECFNKNDIIFANRVHVLKTKYIGYNNTLLVTSSYGDHWRNLRRISSLEILSTHRINSFSNLRIDETKLLLRKLSRDSRKDFAKVELKSMFSDLTFNTIMRMVAGKRYYGDESDFSTNVKEAKRFRDVMGEISSTSLGTKDSNLGDFLPLFRWIDYNGYQKRLRSVGKTLDELLQGLVDEHRYKKEGLESTNTLIDHLLTSQESQPEYYTDEIIKGLILVLIIAGTDTSAITLEWAMSYLLNHPEVLEKARIELEVEVGGERLVEEADVAKLPYLKSIIAETLRLSPAAPMLIPHVASEDCSVGGYDVPRGTMLFVNAWAIHRDPDVWADPLSFRPERFQNEEGEARKLIAFGVGRRACPGAGLAQRTVSLTLASLIQCFDWKRVNDLKIDMTEKGGSLMPKAIPLEAQCKARPVLTKIIL</sequence>
<evidence type="ECO:0008006" key="14">
    <source>
        <dbReference type="Google" id="ProtNLM"/>
    </source>
</evidence>
<dbReference type="InterPro" id="IPR002401">
    <property type="entry name" value="Cyt_P450_E_grp-I"/>
</dbReference>
<dbReference type="GO" id="GO:0020037">
    <property type="term" value="F:heme binding"/>
    <property type="evidence" value="ECO:0007669"/>
    <property type="project" value="InterPro"/>
</dbReference>
<dbReference type="FunFam" id="1.10.630.10:FF:000023">
    <property type="entry name" value="Cytochrome P450 family protein"/>
    <property type="match status" value="1"/>
</dbReference>